<dbReference type="Proteomes" id="UP000499080">
    <property type="component" value="Unassembled WGS sequence"/>
</dbReference>
<proteinExistence type="predicted"/>
<accession>A0A4Y2CRD8</accession>
<dbReference type="EMBL" id="BGPR01164187">
    <property type="protein sequence ID" value="GBM06943.1"/>
    <property type="molecule type" value="Genomic_DNA"/>
</dbReference>
<evidence type="ECO:0000313" key="1">
    <source>
        <dbReference type="EMBL" id="GBM06943.1"/>
    </source>
</evidence>
<gene>
    <name evidence="1" type="ORF">AVEN_157996_1</name>
    <name evidence="2" type="ORF">AVEN_214849_1</name>
</gene>
<reference evidence="1 3" key="1">
    <citation type="journal article" date="2019" name="Sci. Rep.">
        <title>Orb-weaving spider Araneus ventricosus genome elucidates the spidroin gene catalogue.</title>
        <authorList>
            <person name="Kono N."/>
            <person name="Nakamura H."/>
            <person name="Ohtoshi R."/>
            <person name="Moran D.A.P."/>
            <person name="Shinohara A."/>
            <person name="Yoshida Y."/>
            <person name="Fujiwara M."/>
            <person name="Mori M."/>
            <person name="Tomita M."/>
            <person name="Arakawa K."/>
        </authorList>
    </citation>
    <scope>NUCLEOTIDE SEQUENCE [LARGE SCALE GENOMIC DNA]</scope>
</reference>
<feature type="non-terminal residue" evidence="1">
    <location>
        <position position="1"/>
    </location>
</feature>
<name>A0A4Y2CRD8_ARAVE</name>
<dbReference type="AlphaFoldDB" id="A0A4Y2CRD8"/>
<evidence type="ECO:0000313" key="3">
    <source>
        <dbReference type="Proteomes" id="UP000499080"/>
    </source>
</evidence>
<keyword evidence="3" id="KW-1185">Reference proteome</keyword>
<comment type="caution">
    <text evidence="1">The sequence shown here is derived from an EMBL/GenBank/DDBJ whole genome shotgun (WGS) entry which is preliminary data.</text>
</comment>
<sequence length="38" mass="4341">LQEKSGKKSGINVEENLTADDDLMVFEEVTEEDNPFRL</sequence>
<evidence type="ECO:0000313" key="2">
    <source>
        <dbReference type="EMBL" id="GBM06975.1"/>
    </source>
</evidence>
<dbReference type="EMBL" id="BGPR01164195">
    <property type="protein sequence ID" value="GBM06975.1"/>
    <property type="molecule type" value="Genomic_DNA"/>
</dbReference>
<organism evidence="1 3">
    <name type="scientific">Araneus ventricosus</name>
    <name type="common">Orbweaver spider</name>
    <name type="synonym">Epeira ventricosa</name>
    <dbReference type="NCBI Taxonomy" id="182803"/>
    <lineage>
        <taxon>Eukaryota</taxon>
        <taxon>Metazoa</taxon>
        <taxon>Ecdysozoa</taxon>
        <taxon>Arthropoda</taxon>
        <taxon>Chelicerata</taxon>
        <taxon>Arachnida</taxon>
        <taxon>Araneae</taxon>
        <taxon>Araneomorphae</taxon>
        <taxon>Entelegynae</taxon>
        <taxon>Araneoidea</taxon>
        <taxon>Araneidae</taxon>
        <taxon>Araneus</taxon>
    </lineage>
</organism>
<protein>
    <submittedName>
        <fullName evidence="1">Uncharacterized protein</fullName>
    </submittedName>
</protein>